<evidence type="ECO:0000313" key="2">
    <source>
        <dbReference type="EMBL" id="ONM19992.1"/>
    </source>
</evidence>
<sequence>MGRGGDEQGAAAGATGGVGPPAPQRNISRRRGWRRQGGGGVVGAAAAAARVGGEQEAVGGGGAVHLHALLLLRRHRHQPGLHRPHRRHGAGRLRARLHRAHEVQQRHPAGHGERAGDVVRAVVRREAVPHAGHLPAAVVDHPVRVRRGAAPRVPVHGAAAGGAGAGPGYRGGGRDHLALVHPRDVLLRVVLHAADVPAGAEQERGDHVPGHAEPRPPPAPVLAGHRQAPPRPRRRHGLHGCRHVDPRARPARLRLLRRVPAHLDRLLLRRLRRPRRHRQAVAVVWRHALFGAVVQHHTGAAHWVHEERRGCAGRPLNMVGITHCVVLCCHQQVLQILDRS</sequence>
<accession>A0A1D6EIR3</accession>
<feature type="region of interest" description="Disordered" evidence="1">
    <location>
        <begin position="198"/>
        <end position="243"/>
    </location>
</feature>
<protein>
    <submittedName>
        <fullName evidence="2">Protein DETOXIFICATION 21</fullName>
    </submittedName>
</protein>
<organism evidence="2">
    <name type="scientific">Zea mays</name>
    <name type="common">Maize</name>
    <dbReference type="NCBI Taxonomy" id="4577"/>
    <lineage>
        <taxon>Eukaryota</taxon>
        <taxon>Viridiplantae</taxon>
        <taxon>Streptophyta</taxon>
        <taxon>Embryophyta</taxon>
        <taxon>Tracheophyta</taxon>
        <taxon>Spermatophyta</taxon>
        <taxon>Magnoliopsida</taxon>
        <taxon>Liliopsida</taxon>
        <taxon>Poales</taxon>
        <taxon>Poaceae</taxon>
        <taxon>PACMAD clade</taxon>
        <taxon>Panicoideae</taxon>
        <taxon>Andropogonodae</taxon>
        <taxon>Andropogoneae</taxon>
        <taxon>Tripsacinae</taxon>
        <taxon>Zea</taxon>
    </lineage>
</organism>
<name>A0A1D6EIR3_MAIZE</name>
<evidence type="ECO:0000256" key="1">
    <source>
        <dbReference type="SAM" id="MobiDB-lite"/>
    </source>
</evidence>
<feature type="compositionally biased region" description="Basic and acidic residues" evidence="1">
    <location>
        <begin position="201"/>
        <end position="214"/>
    </location>
</feature>
<reference evidence="2" key="1">
    <citation type="submission" date="2015-12" db="EMBL/GenBank/DDBJ databases">
        <title>Update maize B73 reference genome by single molecule sequencing technologies.</title>
        <authorList>
            <consortium name="Maize Genome Sequencing Project"/>
            <person name="Ware D."/>
        </authorList>
    </citation>
    <scope>NUCLEOTIDE SEQUENCE [LARGE SCALE GENOMIC DNA]</scope>
    <source>
        <tissue evidence="2">Seedling</tissue>
    </source>
</reference>
<dbReference type="AlphaFoldDB" id="A0A1D6EIR3"/>
<proteinExistence type="predicted"/>
<gene>
    <name evidence="2" type="ORF">ZEAMMB73_Zm00001d005018</name>
</gene>
<feature type="compositionally biased region" description="Basic residues" evidence="1">
    <location>
        <begin position="231"/>
        <end position="241"/>
    </location>
</feature>
<feature type="region of interest" description="Disordered" evidence="1">
    <location>
        <begin position="1"/>
        <end position="39"/>
    </location>
</feature>
<dbReference type="EMBL" id="CM007648">
    <property type="protein sequence ID" value="ONM19992.1"/>
    <property type="molecule type" value="Genomic_DNA"/>
</dbReference>